<feature type="transmembrane region" description="Helical" evidence="1">
    <location>
        <begin position="111"/>
        <end position="132"/>
    </location>
</feature>
<feature type="domain" description="Oligosaccharyl transferase STT3 N-terminal" evidence="2">
    <location>
        <begin position="71"/>
        <end position="260"/>
    </location>
</feature>
<feature type="transmembrane region" description="Helical" evidence="1">
    <location>
        <begin position="197"/>
        <end position="219"/>
    </location>
</feature>
<dbReference type="UniPathway" id="UPA00378"/>
<evidence type="ECO:0000313" key="4">
    <source>
        <dbReference type="EMBL" id="VBB46053.1"/>
    </source>
</evidence>
<dbReference type="GO" id="GO:0016020">
    <property type="term" value="C:membrane"/>
    <property type="evidence" value="ECO:0007669"/>
    <property type="project" value="InterPro"/>
</dbReference>
<proteinExistence type="predicted"/>
<feature type="transmembrane region" description="Helical" evidence="1">
    <location>
        <begin position="139"/>
        <end position="155"/>
    </location>
</feature>
<dbReference type="Pfam" id="PF21436">
    <property type="entry name" value="STT3-PglB_core"/>
    <property type="match status" value="1"/>
</dbReference>
<feature type="transmembrane region" description="Helical" evidence="1">
    <location>
        <begin position="167"/>
        <end position="185"/>
    </location>
</feature>
<dbReference type="AlphaFoldDB" id="A0A653ADA1"/>
<dbReference type="InterPro" id="IPR048307">
    <property type="entry name" value="STT3_N"/>
</dbReference>
<keyword evidence="1" id="KW-0472">Membrane</keyword>
<evidence type="ECO:0000259" key="3">
    <source>
        <dbReference type="Pfam" id="PF21436"/>
    </source>
</evidence>
<keyword evidence="1" id="KW-1133">Transmembrane helix</keyword>
<name>A0A653ADA1_UNCDX</name>
<dbReference type="GO" id="GO:0016740">
    <property type="term" value="F:transferase activity"/>
    <property type="evidence" value="ECO:0007669"/>
    <property type="project" value="UniProtKB-KW"/>
</dbReference>
<organism evidence="4">
    <name type="scientific">Uncultured Desulfatiglans sp</name>
    <dbReference type="NCBI Taxonomy" id="1748965"/>
    <lineage>
        <taxon>Bacteria</taxon>
        <taxon>Pseudomonadati</taxon>
        <taxon>Thermodesulfobacteriota</taxon>
        <taxon>Desulfobacteria</taxon>
        <taxon>Desulfatiglandales</taxon>
        <taxon>Desulfatiglandaceae</taxon>
        <taxon>Desulfatiglans</taxon>
        <taxon>environmental samples</taxon>
    </lineage>
</organism>
<feature type="transmembrane region" description="Helical" evidence="1">
    <location>
        <begin position="407"/>
        <end position="427"/>
    </location>
</feature>
<feature type="transmembrane region" description="Helical" evidence="1">
    <location>
        <begin position="249"/>
        <end position="280"/>
    </location>
</feature>
<feature type="transmembrane region" description="Helical" evidence="1">
    <location>
        <begin position="433"/>
        <end position="454"/>
    </location>
</feature>
<protein>
    <submittedName>
        <fullName evidence="4">Putative Oligosaccharyl transferase STT3 subunit</fullName>
    </submittedName>
</protein>
<feature type="domain" description="STT3/PglB/AglB core" evidence="3">
    <location>
        <begin position="485"/>
        <end position="613"/>
    </location>
</feature>
<feature type="transmembrane region" description="Helical" evidence="1">
    <location>
        <begin position="225"/>
        <end position="242"/>
    </location>
</feature>
<dbReference type="Pfam" id="PF02516">
    <property type="entry name" value="STT3"/>
    <property type="match status" value="1"/>
</dbReference>
<dbReference type="Gene3D" id="3.40.1380.40">
    <property type="match status" value="1"/>
</dbReference>
<accession>A0A653ADA1</accession>
<gene>
    <name evidence="4" type="ORF">TRIP_B40003</name>
</gene>
<dbReference type="InterPro" id="IPR048999">
    <property type="entry name" value="STT3-PglB_core"/>
</dbReference>
<feature type="transmembrane region" description="Helical" evidence="1">
    <location>
        <begin position="356"/>
        <end position="377"/>
    </location>
</feature>
<evidence type="ECO:0000259" key="2">
    <source>
        <dbReference type="Pfam" id="PF02516"/>
    </source>
</evidence>
<feature type="transmembrane region" description="Helical" evidence="1">
    <location>
        <begin position="35"/>
        <end position="52"/>
    </location>
</feature>
<reference evidence="4" key="1">
    <citation type="submission" date="2018-07" db="EMBL/GenBank/DDBJ databases">
        <authorList>
            <consortium name="Genoscope - CEA"/>
            <person name="William W."/>
        </authorList>
    </citation>
    <scope>NUCLEOTIDE SEQUENCE</scope>
    <source>
        <strain evidence="4">IK1</strain>
    </source>
</reference>
<sequence length="725" mass="79617">MKRSKTPPKSRSNQPSNSQFSAETLSTYAYRHRDWLIPCAVAVVICAALRLVDLIHAPEKFFLVDGHRVLATHDAYAWLAGADRINYKSCSPVAVFLRFLHTLTGVNLADIAFWLPMIMTPLVAAPLAWLGARWRLPEGTVAAGVLAGAAPGFLWRTRLGYFDTDLFALFFPVLICVLLCCWLEGRMRPPWGSDRRLTHGWTLLWPLGMGLISKLYLLLYPQGSAILLAILATAGILGLLTASRAGRLLVILGLAILVLAASGGWIGLASGAGLCLVGFLRPCSYDWLASHPLFLVLALLVTGAAVFTLSGVENWVSGALRKLAGYGGWAARGPDDLYPAVLDTVVEAQDIDLRSVFHAISGGWLLFGLGVCGYAALLWRRPAAWVFLPLLLLGLASLRLGERFTMYGGVVIGLGLGFGLTQILRRWLGWRRIGFVCQALLLAGFLVITTLPLLGNKAPMTTAAPETIEALHDMRGKITPGAQFWIWWDYGYTAQYYARAGTFSDGGHVRAEYAVPLARIYASDSPAYAFHLMAYAAQKARPYRVRCAELPNYRNPFAWIFRKKAPSDVQSFLDGIADLPLPGKKPLPEQYLVLSWDHVKIAPAILRLGTWDFSAGEGEQAPFELHQEALEFNKVAGTVTVRNQAVWLSGLTLVTEDGIEQLDYGATSGVFAVIDAQKGITVLMQERAYRSNLVQLLLGDPADFEPYFELVLDRAPDVRVYKLKL</sequence>
<keyword evidence="4" id="KW-0808">Transferase</keyword>
<keyword evidence="1" id="KW-0812">Transmembrane</keyword>
<evidence type="ECO:0000256" key="1">
    <source>
        <dbReference type="SAM" id="Phobius"/>
    </source>
</evidence>
<feature type="transmembrane region" description="Helical" evidence="1">
    <location>
        <begin position="292"/>
        <end position="312"/>
    </location>
</feature>
<dbReference type="EMBL" id="UPXX01000031">
    <property type="protein sequence ID" value="VBB46053.1"/>
    <property type="molecule type" value="Genomic_DNA"/>
</dbReference>